<dbReference type="GO" id="GO:0004674">
    <property type="term" value="F:protein serine/threonine kinase activity"/>
    <property type="evidence" value="ECO:0007669"/>
    <property type="project" value="TreeGrafter"/>
</dbReference>
<protein>
    <submittedName>
        <fullName evidence="5">HipA-like N-terminal domain</fullName>
    </submittedName>
</protein>
<dbReference type="AlphaFoldDB" id="A0A2S9H2Q5"/>
<evidence type="ECO:0000256" key="1">
    <source>
        <dbReference type="ARBA" id="ARBA00010164"/>
    </source>
</evidence>
<evidence type="ECO:0000259" key="4">
    <source>
        <dbReference type="Pfam" id="PF07804"/>
    </source>
</evidence>
<name>A0A2S9H2Q5_9BURK</name>
<feature type="domain" description="HipA-like C-terminal" evidence="4">
    <location>
        <begin position="67"/>
        <end position="243"/>
    </location>
</feature>
<sequence>MPRRFNHAVILSFINLFTIQFIFGNESYARYLSDIAKVLELLIPDVERAVRYPEMAEHAMQGESPGSSAGGEQPKFTAVIQRSGEHELFEHVIVKFSPKVDTLNGRRWGDLLICEHLALEVLARNQIAAAKTSLIEAGGRVFLEVVRFDRVGLRGRRPMATFSALDGDLGMLDQNWTTVSRELGRLGHLSEKDIETVEILDLYGTLIGNTDKHHGNIALAWTFNGRHQLLDVYDMLPMLYRPNAHGEIVEREWVPNLGARLELIHLQRCYEMANQFWTDVLNDPRISREFKQGIADRHLNTMRALNVGATNA</sequence>
<evidence type="ECO:0000256" key="2">
    <source>
        <dbReference type="ARBA" id="ARBA00022679"/>
    </source>
</evidence>
<reference evidence="5 6" key="1">
    <citation type="submission" date="2018-02" db="EMBL/GenBank/DDBJ databases">
        <title>Solimicrobium silvestre gen. nov., sp. nov., isolated from alpine forest soil.</title>
        <authorList>
            <person name="Margesin R."/>
            <person name="Albuquerque L."/>
            <person name="Zhang D.-C."/>
            <person name="Froufe H.J.C."/>
            <person name="Severino R."/>
            <person name="Roxo I."/>
            <person name="Egas C."/>
            <person name="Da Costa M.S."/>
        </authorList>
    </citation>
    <scope>NUCLEOTIDE SEQUENCE [LARGE SCALE GENOMIC DNA]</scope>
    <source>
        <strain evidence="5 6">S20-91</strain>
    </source>
</reference>
<dbReference type="PANTHER" id="PTHR37419">
    <property type="entry name" value="SERINE/THREONINE-PROTEIN KINASE TOXIN HIPA"/>
    <property type="match status" value="1"/>
</dbReference>
<accession>A0A2S9H2Q5</accession>
<dbReference type="GO" id="GO:0005829">
    <property type="term" value="C:cytosol"/>
    <property type="evidence" value="ECO:0007669"/>
    <property type="project" value="TreeGrafter"/>
</dbReference>
<evidence type="ECO:0000313" key="5">
    <source>
        <dbReference type="EMBL" id="PRC94261.1"/>
    </source>
</evidence>
<organism evidence="5 6">
    <name type="scientific">Solimicrobium silvestre</name>
    <dbReference type="NCBI Taxonomy" id="2099400"/>
    <lineage>
        <taxon>Bacteria</taxon>
        <taxon>Pseudomonadati</taxon>
        <taxon>Pseudomonadota</taxon>
        <taxon>Betaproteobacteria</taxon>
        <taxon>Burkholderiales</taxon>
        <taxon>Oxalobacteraceae</taxon>
        <taxon>Solimicrobium</taxon>
    </lineage>
</organism>
<keyword evidence="2" id="KW-0808">Transferase</keyword>
<dbReference type="PANTHER" id="PTHR37419:SF8">
    <property type="entry name" value="TOXIN YJJJ"/>
    <property type="match status" value="1"/>
</dbReference>
<dbReference type="InterPro" id="IPR052028">
    <property type="entry name" value="HipA_Ser/Thr_kinase"/>
</dbReference>
<comment type="similarity">
    <text evidence="1">Belongs to the HipA Ser/Thr kinase family.</text>
</comment>
<keyword evidence="3" id="KW-0418">Kinase</keyword>
<dbReference type="InterPro" id="IPR012893">
    <property type="entry name" value="HipA-like_C"/>
</dbReference>
<dbReference type="Proteomes" id="UP000237839">
    <property type="component" value="Unassembled WGS sequence"/>
</dbReference>
<comment type="caution">
    <text evidence="5">The sequence shown here is derived from an EMBL/GenBank/DDBJ whole genome shotgun (WGS) entry which is preliminary data.</text>
</comment>
<evidence type="ECO:0000256" key="3">
    <source>
        <dbReference type="ARBA" id="ARBA00022777"/>
    </source>
</evidence>
<evidence type="ECO:0000313" key="6">
    <source>
        <dbReference type="Proteomes" id="UP000237839"/>
    </source>
</evidence>
<keyword evidence="6" id="KW-1185">Reference proteome</keyword>
<dbReference type="EMBL" id="PUGF01000003">
    <property type="protein sequence ID" value="PRC94261.1"/>
    <property type="molecule type" value="Genomic_DNA"/>
</dbReference>
<dbReference type="Pfam" id="PF07804">
    <property type="entry name" value="HipA_C"/>
    <property type="match status" value="1"/>
</dbReference>
<proteinExistence type="inferred from homology"/>
<gene>
    <name evidence="5" type="ORF">S2091_0882</name>
</gene>